<dbReference type="AlphaFoldDB" id="A0A222MZX2"/>
<keyword evidence="4" id="KW-1185">Reference proteome</keyword>
<protein>
    <submittedName>
        <fullName evidence="3">Tetratricopeptide repeat protein</fullName>
    </submittedName>
</protein>
<dbReference type="EMBL" id="CP022347">
    <property type="protein sequence ID" value="ASQ31238.1"/>
    <property type="molecule type" value="Genomic_DNA"/>
</dbReference>
<keyword evidence="2" id="KW-1133">Transmembrane helix</keyword>
<dbReference type="SUPFAM" id="SSF48452">
    <property type="entry name" value="TPR-like"/>
    <property type="match status" value="1"/>
</dbReference>
<dbReference type="OrthoDB" id="5362770at2"/>
<evidence type="ECO:0000313" key="3">
    <source>
        <dbReference type="EMBL" id="ASQ31238.1"/>
    </source>
</evidence>
<dbReference type="KEGG" id="cavi:CAV_1639"/>
<dbReference type="Proteomes" id="UP000201169">
    <property type="component" value="Chromosome"/>
</dbReference>
<dbReference type="RefSeq" id="WP_094324376.1">
    <property type="nucleotide sequence ID" value="NZ_CP022347.1"/>
</dbReference>
<feature type="transmembrane region" description="Helical" evidence="2">
    <location>
        <begin position="12"/>
        <end position="32"/>
    </location>
</feature>
<reference evidence="3 4" key="1">
    <citation type="submission" date="2017-07" db="EMBL/GenBank/DDBJ databases">
        <title>Analysis of two Campylobacter avium genomes and identification of a novel hippuricase gene.</title>
        <authorList>
            <person name="Miller W.G."/>
            <person name="Chapman M.H."/>
            <person name="Yee E."/>
            <person name="Revez J."/>
            <person name="Bono J.L."/>
            <person name="Rossi M."/>
        </authorList>
    </citation>
    <scope>NUCLEOTIDE SEQUENCE [LARGE SCALE GENOMIC DNA]</scope>
    <source>
        <strain evidence="3 4">LMG 24591</strain>
    </source>
</reference>
<accession>A0A222MZX2</accession>
<dbReference type="PROSITE" id="PS50005">
    <property type="entry name" value="TPR"/>
    <property type="match status" value="1"/>
</dbReference>
<dbReference type="Pfam" id="PF13176">
    <property type="entry name" value="TPR_7"/>
    <property type="match status" value="1"/>
</dbReference>
<dbReference type="InterPro" id="IPR011990">
    <property type="entry name" value="TPR-like_helical_dom_sf"/>
</dbReference>
<feature type="repeat" description="TPR" evidence="1">
    <location>
        <begin position="105"/>
        <end position="138"/>
    </location>
</feature>
<evidence type="ECO:0000256" key="1">
    <source>
        <dbReference type="PROSITE-ProRule" id="PRU00339"/>
    </source>
</evidence>
<dbReference type="InterPro" id="IPR019734">
    <property type="entry name" value="TPR_rpt"/>
</dbReference>
<keyword evidence="2" id="KW-0812">Transmembrane</keyword>
<proteinExistence type="predicted"/>
<evidence type="ECO:0000256" key="2">
    <source>
        <dbReference type="SAM" id="Phobius"/>
    </source>
</evidence>
<organism evidence="3 4">
    <name type="scientific">Campylobacter avium LMG 24591</name>
    <dbReference type="NCBI Taxonomy" id="522484"/>
    <lineage>
        <taxon>Bacteria</taxon>
        <taxon>Pseudomonadati</taxon>
        <taxon>Campylobacterota</taxon>
        <taxon>Epsilonproteobacteria</taxon>
        <taxon>Campylobacterales</taxon>
        <taxon>Campylobacteraceae</taxon>
        <taxon>Campylobacter</taxon>
    </lineage>
</organism>
<name>A0A222MZX2_9BACT</name>
<dbReference type="Gene3D" id="1.25.40.10">
    <property type="entry name" value="Tetratricopeptide repeat domain"/>
    <property type="match status" value="1"/>
</dbReference>
<evidence type="ECO:0000313" key="4">
    <source>
        <dbReference type="Proteomes" id="UP000201169"/>
    </source>
</evidence>
<sequence length="318" mass="37691">MDFFFVEYRDPITGLIVLVALVFIVALSHYVWRIFANKDERQKLEEFVKKFEIASVHEELLRGSNFNLSSLLFLALVFTKSGEFEKAAQIYLIALEKTKDKNEQEEIFLELSKLYFKAGFLEKSKNVLLQALQIRPRNKEALKLLKTIYIKLKLYDDALQALLCLFELGEDTKEEENFIKILLMKEKNADLNFAKIKDKGKMLKRFVYQNFKHYEKQELENIIDLLYFNKDLIEDKNFDEFFYAISLKEAPQNFTFTNSNFKMLYILTRANFKARLDFSYFCSSCKTQLPLFFYHCPFCYEFGTCAILYEVKNDEVKA</sequence>
<gene>
    <name evidence="3" type="ORF">CAV_1639</name>
</gene>
<keyword evidence="2" id="KW-0472">Membrane</keyword>
<keyword evidence="1" id="KW-0802">TPR repeat</keyword>